<name>A0A6D2KSH1_9BRAS</name>
<organism evidence="5 6">
    <name type="scientific">Microthlaspi erraticum</name>
    <dbReference type="NCBI Taxonomy" id="1685480"/>
    <lineage>
        <taxon>Eukaryota</taxon>
        <taxon>Viridiplantae</taxon>
        <taxon>Streptophyta</taxon>
        <taxon>Embryophyta</taxon>
        <taxon>Tracheophyta</taxon>
        <taxon>Spermatophyta</taxon>
        <taxon>Magnoliopsida</taxon>
        <taxon>eudicotyledons</taxon>
        <taxon>Gunneridae</taxon>
        <taxon>Pentapetalae</taxon>
        <taxon>rosids</taxon>
        <taxon>malvids</taxon>
        <taxon>Brassicales</taxon>
        <taxon>Brassicaceae</taxon>
        <taxon>Coluteocarpeae</taxon>
        <taxon>Microthlaspi</taxon>
    </lineage>
</organism>
<evidence type="ECO:0000259" key="4">
    <source>
        <dbReference type="Pfam" id="PF22757"/>
    </source>
</evidence>
<gene>
    <name evidence="5" type="ORF">MERR_LOCUS42262</name>
</gene>
<feature type="region of interest" description="Disordered" evidence="2">
    <location>
        <begin position="1"/>
        <end position="130"/>
    </location>
</feature>
<comment type="caution">
    <text evidence="5">The sequence shown here is derived from an EMBL/GenBank/DDBJ whole genome shotgun (WGS) entry which is preliminary data.</text>
</comment>
<keyword evidence="6" id="KW-1185">Reference proteome</keyword>
<dbReference type="GO" id="GO:0005634">
    <property type="term" value="C:nucleus"/>
    <property type="evidence" value="ECO:0007669"/>
    <property type="project" value="TreeGrafter"/>
</dbReference>
<dbReference type="EMBL" id="CACVBM020001606">
    <property type="protein sequence ID" value="CAA7055026.1"/>
    <property type="molecule type" value="Genomic_DNA"/>
</dbReference>
<evidence type="ECO:0000256" key="1">
    <source>
        <dbReference type="ARBA" id="ARBA00010820"/>
    </source>
</evidence>
<dbReference type="Proteomes" id="UP000467841">
    <property type="component" value="Unassembled WGS sequence"/>
</dbReference>
<dbReference type="InterPro" id="IPR053932">
    <property type="entry name" value="GeBP-like_DBD"/>
</dbReference>
<reference evidence="5" key="1">
    <citation type="submission" date="2020-01" db="EMBL/GenBank/DDBJ databases">
        <authorList>
            <person name="Mishra B."/>
        </authorList>
    </citation>
    <scope>NUCLEOTIDE SEQUENCE [LARGE SCALE GENOMIC DNA]</scope>
</reference>
<dbReference type="AlphaFoldDB" id="A0A6D2KSH1"/>
<evidence type="ECO:0000313" key="6">
    <source>
        <dbReference type="Proteomes" id="UP000467841"/>
    </source>
</evidence>
<feature type="domain" description="Glabrous enhancer-binding protein-like C-terminal" evidence="4">
    <location>
        <begin position="242"/>
        <end position="308"/>
    </location>
</feature>
<feature type="compositionally biased region" description="Low complexity" evidence="2">
    <location>
        <begin position="34"/>
        <end position="48"/>
    </location>
</feature>
<feature type="compositionally biased region" description="Basic residues" evidence="2">
    <location>
        <begin position="65"/>
        <end position="75"/>
    </location>
</feature>
<evidence type="ECO:0000256" key="2">
    <source>
        <dbReference type="SAM" id="MobiDB-lite"/>
    </source>
</evidence>
<accession>A0A6D2KSH1</accession>
<dbReference type="Pfam" id="PF04504">
    <property type="entry name" value="GeBP-like_DBD"/>
    <property type="match status" value="1"/>
</dbReference>
<sequence length="311" mass="35566">MAKKQNKPVEQNETEQDFTAVEKSEGKQKELVKAPSSSPTASAAADPDSIPENKNAETSSAVTSRKTKKKKKKKQLPIQEEEPEGTHEQQRLVFQTPTQSPETETQETESKKRPLEGGSPSAGDVDRKRVKTEENTNLRFQRVWTEEDEIVLLQEIKSFGSDPLKSRSTFYDLVESKMSFKFSLDQMVWKIENLKKNFRAKERQKKKIFHTPHNKKLYAMAKEIWGSIVEEEEKKTHGDESWFEKSFLLASVASFGLGEEMVKDVWNLVSAERKDKIHEEFKLFVADEIKTMIHKSCLVREALAAIAEATS</sequence>
<protein>
    <submittedName>
        <fullName evidence="5">Uncharacterized protein</fullName>
    </submittedName>
</protein>
<dbReference type="PANTHER" id="PTHR31662:SF33">
    <property type="entry name" value="DNA-BINDING STOREKEEPER PROTEIN TRANSCRIPTIONAL REGULATOR-LIKE PROTEIN"/>
    <property type="match status" value="1"/>
</dbReference>
<comment type="similarity">
    <text evidence="1">Belongs to the GeBP family.</text>
</comment>
<evidence type="ECO:0000313" key="5">
    <source>
        <dbReference type="EMBL" id="CAA7055026.1"/>
    </source>
</evidence>
<dbReference type="InterPro" id="IPR053933">
    <property type="entry name" value="GeBP-like_C"/>
</dbReference>
<feature type="compositionally biased region" description="Basic and acidic residues" evidence="2">
    <location>
        <begin position="20"/>
        <end position="32"/>
    </location>
</feature>
<dbReference type="InterPro" id="IPR007592">
    <property type="entry name" value="GEBP"/>
</dbReference>
<dbReference type="GO" id="GO:0006355">
    <property type="term" value="P:regulation of DNA-templated transcription"/>
    <property type="evidence" value="ECO:0007669"/>
    <property type="project" value="InterPro"/>
</dbReference>
<dbReference type="Pfam" id="PF22757">
    <property type="entry name" value="GeBP-like_C"/>
    <property type="match status" value="1"/>
</dbReference>
<dbReference type="OrthoDB" id="661680at2759"/>
<evidence type="ECO:0000259" key="3">
    <source>
        <dbReference type="Pfam" id="PF04504"/>
    </source>
</evidence>
<feature type="domain" description="Glabrous enhancer-binding protein-like DBD" evidence="3">
    <location>
        <begin position="140"/>
        <end position="226"/>
    </location>
</feature>
<dbReference type="PANTHER" id="PTHR31662">
    <property type="entry name" value="BNAANNG10740D PROTEIN-RELATED"/>
    <property type="match status" value="1"/>
</dbReference>
<proteinExistence type="inferred from homology"/>